<evidence type="ECO:0000256" key="2">
    <source>
        <dbReference type="ARBA" id="ARBA00022448"/>
    </source>
</evidence>
<dbReference type="GO" id="GO:0032977">
    <property type="term" value="F:membrane insertase activity"/>
    <property type="evidence" value="ECO:0007669"/>
    <property type="project" value="InterPro"/>
</dbReference>
<proteinExistence type="inferred from homology"/>
<dbReference type="RefSeq" id="WP_369716028.1">
    <property type="nucleotide sequence ID" value="NZ_CP165647.1"/>
</dbReference>
<dbReference type="GO" id="GO:0051205">
    <property type="term" value="P:protein insertion into membrane"/>
    <property type="evidence" value="ECO:0007669"/>
    <property type="project" value="TreeGrafter"/>
</dbReference>
<dbReference type="NCBIfam" id="TIGR03592">
    <property type="entry name" value="yidC_oxa1_cterm"/>
    <property type="match status" value="1"/>
</dbReference>
<feature type="transmembrane region" description="Helical" evidence="10">
    <location>
        <begin position="91"/>
        <end position="112"/>
    </location>
</feature>
<evidence type="ECO:0000256" key="3">
    <source>
        <dbReference type="ARBA" id="ARBA00022475"/>
    </source>
</evidence>
<evidence type="ECO:0000256" key="8">
    <source>
        <dbReference type="ARBA" id="ARBA00023186"/>
    </source>
</evidence>
<evidence type="ECO:0000256" key="9">
    <source>
        <dbReference type="RuleBase" id="RU003945"/>
    </source>
</evidence>
<evidence type="ECO:0000259" key="11">
    <source>
        <dbReference type="Pfam" id="PF02096"/>
    </source>
</evidence>
<dbReference type="PRINTS" id="PR01900">
    <property type="entry name" value="YIDCPROTEIN"/>
</dbReference>
<dbReference type="PANTHER" id="PTHR12428:SF65">
    <property type="entry name" value="CYTOCHROME C OXIDASE ASSEMBLY PROTEIN COX18, MITOCHONDRIAL"/>
    <property type="match status" value="1"/>
</dbReference>
<feature type="transmembrane region" description="Helical" evidence="10">
    <location>
        <begin position="25"/>
        <end position="45"/>
    </location>
</feature>
<dbReference type="CDD" id="cd20070">
    <property type="entry name" value="5TM_YidC_Alb3"/>
    <property type="match status" value="1"/>
</dbReference>
<dbReference type="Pfam" id="PF02096">
    <property type="entry name" value="60KD_IMP"/>
    <property type="match status" value="1"/>
</dbReference>
<evidence type="ECO:0000256" key="7">
    <source>
        <dbReference type="ARBA" id="ARBA00023136"/>
    </source>
</evidence>
<evidence type="ECO:0000256" key="4">
    <source>
        <dbReference type="ARBA" id="ARBA00022692"/>
    </source>
</evidence>
<protein>
    <submittedName>
        <fullName evidence="12">YidC/Oxa1 family membrane protein insertase</fullName>
    </submittedName>
</protein>
<accession>A0AB39V4V4</accession>
<dbReference type="EMBL" id="CP165647">
    <property type="protein sequence ID" value="XDU62312.1"/>
    <property type="molecule type" value="Genomic_DNA"/>
</dbReference>
<dbReference type="InterPro" id="IPR047196">
    <property type="entry name" value="YidC_ALB_C"/>
</dbReference>
<feature type="domain" description="Membrane insertase YidC/Oxa/ALB C-terminal" evidence="11">
    <location>
        <begin position="25"/>
        <end position="213"/>
    </location>
</feature>
<keyword evidence="8" id="KW-0143">Chaperone</keyword>
<keyword evidence="3" id="KW-1003">Cell membrane</keyword>
<comment type="similarity">
    <text evidence="9">Belongs to the OXA1/ALB3/YidC family.</text>
</comment>
<keyword evidence="6 10" id="KW-1133">Transmembrane helix</keyword>
<organism evidence="12">
    <name type="scientific">Leptotrichia alba</name>
    <dbReference type="NCBI Taxonomy" id="3239304"/>
    <lineage>
        <taxon>Bacteria</taxon>
        <taxon>Fusobacteriati</taxon>
        <taxon>Fusobacteriota</taxon>
        <taxon>Fusobacteriia</taxon>
        <taxon>Fusobacteriales</taxon>
        <taxon>Leptotrichiaceae</taxon>
        <taxon>Leptotrichia</taxon>
    </lineage>
</organism>
<evidence type="ECO:0000256" key="5">
    <source>
        <dbReference type="ARBA" id="ARBA00022927"/>
    </source>
</evidence>
<dbReference type="InterPro" id="IPR028055">
    <property type="entry name" value="YidC/Oxa/ALB_C"/>
</dbReference>
<keyword evidence="5" id="KW-0653">Protein transport</keyword>
<dbReference type="GO" id="GO:0015031">
    <property type="term" value="P:protein transport"/>
    <property type="evidence" value="ECO:0007669"/>
    <property type="project" value="UniProtKB-KW"/>
</dbReference>
<sequence length="228" mass="25981">MFKIQALVDFVVHVLNAIYGVVGNYGVAIIIVTFLMRIIIFPLTLKQEKSMKKMRDLQPELEKIKEKYKDNPQELQKQTAEIYRENGVNPLGGCLPLLIQMPIFVALYYAFIGDAIPADAKFLWFTLKQPDRLFMLGKFAFNLLPVLNVGVTFIQQKIMTSATSGQETNQQMQSMLYMMPLMMLFIFYNMPSGVTLYYLVSGALSLVQQYFILKGRSDDGKDSIKGSE</sequence>
<evidence type="ECO:0000256" key="1">
    <source>
        <dbReference type="ARBA" id="ARBA00004651"/>
    </source>
</evidence>
<dbReference type="InterPro" id="IPR001708">
    <property type="entry name" value="YidC/ALB3/OXA1/COX18"/>
</dbReference>
<feature type="transmembrane region" description="Helical" evidence="10">
    <location>
        <begin position="132"/>
        <end position="154"/>
    </location>
</feature>
<feature type="transmembrane region" description="Helical" evidence="10">
    <location>
        <begin position="174"/>
        <end position="190"/>
    </location>
</feature>
<keyword evidence="7 10" id="KW-0472">Membrane</keyword>
<evidence type="ECO:0000256" key="10">
    <source>
        <dbReference type="SAM" id="Phobius"/>
    </source>
</evidence>
<dbReference type="AlphaFoldDB" id="A0AB39V4V4"/>
<keyword evidence="4 9" id="KW-0812">Transmembrane</keyword>
<gene>
    <name evidence="12" type="ORF">AB8B28_11925</name>
</gene>
<reference evidence="12" key="1">
    <citation type="submission" date="2024-07" db="EMBL/GenBank/DDBJ databases">
        <authorList>
            <person name="Li X.-J."/>
            <person name="Wang X."/>
        </authorList>
    </citation>
    <scope>NUCLEOTIDE SEQUENCE</scope>
    <source>
        <strain evidence="12">HSP-536</strain>
    </source>
</reference>
<dbReference type="GO" id="GO:0005886">
    <property type="term" value="C:plasma membrane"/>
    <property type="evidence" value="ECO:0007669"/>
    <property type="project" value="UniProtKB-SubCell"/>
</dbReference>
<evidence type="ECO:0000313" key="12">
    <source>
        <dbReference type="EMBL" id="XDU62312.1"/>
    </source>
</evidence>
<keyword evidence="2" id="KW-0813">Transport</keyword>
<dbReference type="PANTHER" id="PTHR12428">
    <property type="entry name" value="OXA1"/>
    <property type="match status" value="1"/>
</dbReference>
<dbReference type="KEGG" id="lala:AB8B28_11925"/>
<evidence type="ECO:0000256" key="6">
    <source>
        <dbReference type="ARBA" id="ARBA00022989"/>
    </source>
</evidence>
<name>A0AB39V4V4_9FUSO</name>
<comment type="subcellular location">
    <subcellularLocation>
        <location evidence="1">Cell membrane</location>
        <topology evidence="1">Multi-pass membrane protein</topology>
    </subcellularLocation>
    <subcellularLocation>
        <location evidence="9">Membrane</location>
        <topology evidence="9">Multi-pass membrane protein</topology>
    </subcellularLocation>
</comment>